<dbReference type="RefSeq" id="WP_109620982.1">
    <property type="nucleotide sequence ID" value="NZ_QGDO01000006.1"/>
</dbReference>
<dbReference type="Pfam" id="PF03567">
    <property type="entry name" value="Sulfotransfer_2"/>
    <property type="match status" value="1"/>
</dbReference>
<accession>A0A315Z7J8</accession>
<gene>
    <name evidence="1" type="ORF">BC781_10681</name>
</gene>
<dbReference type="EMBL" id="QGDO01000006">
    <property type="protein sequence ID" value="PWJ39180.1"/>
    <property type="molecule type" value="Genomic_DNA"/>
</dbReference>
<comment type="caution">
    <text evidence="1">The sequence shown here is derived from an EMBL/GenBank/DDBJ whole genome shotgun (WGS) entry which is preliminary data.</text>
</comment>
<dbReference type="Gene3D" id="3.40.50.300">
    <property type="entry name" value="P-loop containing nucleotide triphosphate hydrolases"/>
    <property type="match status" value="1"/>
</dbReference>
<dbReference type="Proteomes" id="UP000245535">
    <property type="component" value="Unassembled WGS sequence"/>
</dbReference>
<dbReference type="InterPro" id="IPR027417">
    <property type="entry name" value="P-loop_NTPase"/>
</dbReference>
<keyword evidence="2" id="KW-1185">Reference proteome</keyword>
<protein>
    <submittedName>
        <fullName evidence="1">Sulfotransferase family protein</fullName>
    </submittedName>
</protein>
<dbReference type="InterPro" id="IPR005331">
    <property type="entry name" value="Sulfotransferase"/>
</dbReference>
<proteinExistence type="predicted"/>
<dbReference type="OrthoDB" id="1407035at2"/>
<dbReference type="GO" id="GO:0016020">
    <property type="term" value="C:membrane"/>
    <property type="evidence" value="ECO:0007669"/>
    <property type="project" value="InterPro"/>
</dbReference>
<dbReference type="GO" id="GO:0008146">
    <property type="term" value="F:sulfotransferase activity"/>
    <property type="evidence" value="ECO:0007669"/>
    <property type="project" value="InterPro"/>
</dbReference>
<sequence>MLVFVHIEKTAGTSLKFIFRNTFGKGQVDTLKNKKAIFSQDDLNFAKKIFGNVECLAGHNLVEPTKNLNDKDLHIFTFLRDPLTRTASHYQDQCLRNGLKMDFETWIQNKDMRNLQVKRIAGNDDLEKAKRLLNEQYFFIGLTERFDESLKLFKITSPEKLNLKFKKMNIAQDNSIKKEILNNPTKLKLLTEANELDIQLYEYVKNELYPKRIKEHQEELKNTSLPTTYYKSHYTWNYQLNVFFNKFIYRQILKIRAKLQ</sequence>
<keyword evidence="1" id="KW-0808">Transferase</keyword>
<dbReference type="PANTHER" id="PTHR32301:SF6">
    <property type="entry name" value="GOLVESIN-RELATED"/>
    <property type="match status" value="1"/>
</dbReference>
<dbReference type="InterPro" id="IPR053259">
    <property type="entry name" value="Golvesin-related_Golgi"/>
</dbReference>
<evidence type="ECO:0000313" key="1">
    <source>
        <dbReference type="EMBL" id="PWJ39180.1"/>
    </source>
</evidence>
<reference evidence="1 2" key="1">
    <citation type="submission" date="2018-03" db="EMBL/GenBank/DDBJ databases">
        <title>Genomic Encyclopedia of Archaeal and Bacterial Type Strains, Phase II (KMG-II): from individual species to whole genera.</title>
        <authorList>
            <person name="Goeker M."/>
        </authorList>
    </citation>
    <scope>NUCLEOTIDE SEQUENCE [LARGE SCALE GENOMIC DNA]</scope>
    <source>
        <strain evidence="1 2">DSM 28229</strain>
    </source>
</reference>
<name>A0A315Z7J8_SEDFL</name>
<evidence type="ECO:0000313" key="2">
    <source>
        <dbReference type="Proteomes" id="UP000245535"/>
    </source>
</evidence>
<dbReference type="PANTHER" id="PTHR32301">
    <property type="entry name" value="COUNTIN RECEPTOR CNR3-RELATED"/>
    <property type="match status" value="1"/>
</dbReference>
<dbReference type="AlphaFoldDB" id="A0A315Z7J8"/>
<organism evidence="1 2">
    <name type="scientific">Sediminitomix flava</name>
    <dbReference type="NCBI Taxonomy" id="379075"/>
    <lineage>
        <taxon>Bacteria</taxon>
        <taxon>Pseudomonadati</taxon>
        <taxon>Bacteroidota</taxon>
        <taxon>Cytophagia</taxon>
        <taxon>Cytophagales</taxon>
        <taxon>Flammeovirgaceae</taxon>
        <taxon>Sediminitomix</taxon>
    </lineage>
</organism>